<feature type="binding site" evidence="8">
    <location>
        <begin position="14"/>
        <end position="16"/>
    </location>
    <ligand>
        <name>GTP</name>
        <dbReference type="ChEBI" id="CHEBI:37565"/>
    </ligand>
</feature>
<dbReference type="AlphaFoldDB" id="A0A7W8IFZ9"/>
<comment type="catalytic activity">
    <reaction evidence="8">
        <text>Mo-molybdopterin + GTP + H(+) = Mo-molybdopterin guanine dinucleotide + diphosphate</text>
        <dbReference type="Rhea" id="RHEA:34243"/>
        <dbReference type="ChEBI" id="CHEBI:15378"/>
        <dbReference type="ChEBI" id="CHEBI:33019"/>
        <dbReference type="ChEBI" id="CHEBI:37565"/>
        <dbReference type="ChEBI" id="CHEBI:71302"/>
        <dbReference type="ChEBI" id="CHEBI:71310"/>
        <dbReference type="EC" id="2.7.7.77"/>
    </reaction>
</comment>
<dbReference type="PANTHER" id="PTHR19136:SF81">
    <property type="entry name" value="MOLYBDENUM COFACTOR GUANYLYLTRANSFERASE"/>
    <property type="match status" value="1"/>
</dbReference>
<dbReference type="InterPro" id="IPR029044">
    <property type="entry name" value="Nucleotide-diphossugar_trans"/>
</dbReference>
<dbReference type="Proteomes" id="UP000568106">
    <property type="component" value="Unassembled WGS sequence"/>
</dbReference>
<keyword evidence="7 8" id="KW-0501">Molybdenum cofactor biosynthesis</keyword>
<comment type="function">
    <text evidence="8">Transfers a GMP moiety from GTP to Mo-molybdopterin (Mo-MPT) cofactor (Moco or molybdenum cofactor) to form Mo-molybdopterin guanine dinucleotide (Mo-MGD) cofactor.</text>
</comment>
<dbReference type="InterPro" id="IPR013482">
    <property type="entry name" value="Molybde_CF_guanTrfase"/>
</dbReference>
<proteinExistence type="inferred from homology"/>
<dbReference type="GO" id="GO:0006777">
    <property type="term" value="P:Mo-molybdopterin cofactor biosynthetic process"/>
    <property type="evidence" value="ECO:0007669"/>
    <property type="project" value="UniProtKB-KW"/>
</dbReference>
<name>A0A7W8IFZ9_9BACT</name>
<accession>A0A7W8IFZ9</accession>
<evidence type="ECO:0000256" key="2">
    <source>
        <dbReference type="ARBA" id="ARBA00022679"/>
    </source>
</evidence>
<evidence type="ECO:0000256" key="1">
    <source>
        <dbReference type="ARBA" id="ARBA00022490"/>
    </source>
</evidence>
<keyword evidence="2 8" id="KW-0808">Transferase</keyword>
<comment type="caution">
    <text evidence="8">Lacks conserved residue(s) required for the propagation of feature annotation.</text>
</comment>
<feature type="binding site" evidence="8">
    <location>
        <position position="69"/>
    </location>
    <ligand>
        <name>GTP</name>
        <dbReference type="ChEBI" id="CHEBI:37565"/>
    </ligand>
</feature>
<keyword evidence="4 8" id="KW-0547">Nucleotide-binding</keyword>
<reference evidence="10" key="1">
    <citation type="submission" date="2020-08" db="EMBL/GenBank/DDBJ databases">
        <title>Genomic Encyclopedia of Type Strains, Phase IV (KMG-V): Genome sequencing to study the core and pangenomes of soil and plant-associated prokaryotes.</title>
        <authorList>
            <person name="Whitman W."/>
        </authorList>
    </citation>
    <scope>NUCLEOTIDE SEQUENCE [LARGE SCALE GENOMIC DNA]</scope>
    <source>
        <strain evidence="10">M8UP27</strain>
    </source>
</reference>
<feature type="binding site" evidence="8">
    <location>
        <position position="98"/>
    </location>
    <ligand>
        <name>GTP</name>
        <dbReference type="ChEBI" id="CHEBI:37565"/>
    </ligand>
</feature>
<feature type="domain" description="MobA-like NTP transferase" evidence="9">
    <location>
        <begin position="11"/>
        <end position="163"/>
    </location>
</feature>
<organism evidence="10 11">
    <name type="scientific">Tunturiibacter empetritectus</name>
    <dbReference type="NCBI Taxonomy" id="3069691"/>
    <lineage>
        <taxon>Bacteria</taxon>
        <taxon>Pseudomonadati</taxon>
        <taxon>Acidobacteriota</taxon>
        <taxon>Terriglobia</taxon>
        <taxon>Terriglobales</taxon>
        <taxon>Acidobacteriaceae</taxon>
        <taxon>Tunturiibacter</taxon>
    </lineage>
</organism>
<comment type="similarity">
    <text evidence="8">Belongs to the MobA family.</text>
</comment>
<evidence type="ECO:0000259" key="9">
    <source>
        <dbReference type="Pfam" id="PF12804"/>
    </source>
</evidence>
<dbReference type="GO" id="GO:0005737">
    <property type="term" value="C:cytoplasm"/>
    <property type="evidence" value="ECO:0007669"/>
    <property type="project" value="UniProtKB-SubCell"/>
</dbReference>
<dbReference type="InterPro" id="IPR025877">
    <property type="entry name" value="MobA-like_NTP_Trfase"/>
</dbReference>
<dbReference type="Gene3D" id="3.90.550.10">
    <property type="entry name" value="Spore Coat Polysaccharide Biosynthesis Protein SpsA, Chain A"/>
    <property type="match status" value="1"/>
</dbReference>
<dbReference type="GO" id="GO:0061603">
    <property type="term" value="F:molybdenum cofactor guanylyltransferase activity"/>
    <property type="evidence" value="ECO:0007669"/>
    <property type="project" value="UniProtKB-EC"/>
</dbReference>
<keyword evidence="1 8" id="KW-0963">Cytoplasm</keyword>
<keyword evidence="11" id="KW-1185">Reference proteome</keyword>
<comment type="subcellular location">
    <subcellularLocation>
        <location evidence="8">Cytoplasm</location>
    </subcellularLocation>
</comment>
<evidence type="ECO:0000313" key="11">
    <source>
        <dbReference type="Proteomes" id="UP000568106"/>
    </source>
</evidence>
<dbReference type="GO" id="GO:0046872">
    <property type="term" value="F:metal ion binding"/>
    <property type="evidence" value="ECO:0007669"/>
    <property type="project" value="UniProtKB-KW"/>
</dbReference>
<keyword evidence="10" id="KW-0548">Nucleotidyltransferase</keyword>
<keyword evidence="6 8" id="KW-0342">GTP-binding</keyword>
<evidence type="ECO:0000256" key="6">
    <source>
        <dbReference type="ARBA" id="ARBA00023134"/>
    </source>
</evidence>
<dbReference type="CDD" id="cd02503">
    <property type="entry name" value="MobA"/>
    <property type="match status" value="1"/>
</dbReference>
<dbReference type="SUPFAM" id="SSF53448">
    <property type="entry name" value="Nucleotide-diphospho-sugar transferases"/>
    <property type="match status" value="1"/>
</dbReference>
<dbReference type="GO" id="GO:0005525">
    <property type="term" value="F:GTP binding"/>
    <property type="evidence" value="ECO:0007669"/>
    <property type="project" value="UniProtKB-UniRule"/>
</dbReference>
<keyword evidence="5 8" id="KW-0460">Magnesium</keyword>
<evidence type="ECO:0000313" key="10">
    <source>
        <dbReference type="EMBL" id="MBB5316312.1"/>
    </source>
</evidence>
<dbReference type="HAMAP" id="MF_00316">
    <property type="entry name" value="MobA"/>
    <property type="match status" value="1"/>
</dbReference>
<evidence type="ECO:0000256" key="8">
    <source>
        <dbReference type="HAMAP-Rule" id="MF_00316"/>
    </source>
</evidence>
<keyword evidence="3 8" id="KW-0479">Metal-binding</keyword>
<dbReference type="PANTHER" id="PTHR19136">
    <property type="entry name" value="MOLYBDENUM COFACTOR GUANYLYLTRANSFERASE"/>
    <property type="match status" value="1"/>
</dbReference>
<evidence type="ECO:0000256" key="4">
    <source>
        <dbReference type="ARBA" id="ARBA00022741"/>
    </source>
</evidence>
<evidence type="ECO:0000256" key="5">
    <source>
        <dbReference type="ARBA" id="ARBA00022842"/>
    </source>
</evidence>
<dbReference type="EMBL" id="JACHDY010000001">
    <property type="protein sequence ID" value="MBB5316312.1"/>
    <property type="molecule type" value="Genomic_DNA"/>
</dbReference>
<feature type="binding site" evidence="8">
    <location>
        <position position="98"/>
    </location>
    <ligand>
        <name>Mg(2+)</name>
        <dbReference type="ChEBI" id="CHEBI:18420"/>
    </ligand>
</feature>
<comment type="domain">
    <text evidence="8">The N-terminal domain determines nucleotide recognition and specific binding, while the C-terminal domain determines the specific binding to the target protein.</text>
</comment>
<dbReference type="Pfam" id="PF12804">
    <property type="entry name" value="NTP_transf_3"/>
    <property type="match status" value="1"/>
</dbReference>
<comment type="cofactor">
    <cofactor evidence="8">
        <name>Mg(2+)</name>
        <dbReference type="ChEBI" id="CHEBI:18420"/>
    </cofactor>
</comment>
<dbReference type="EC" id="2.7.7.77" evidence="8"/>
<comment type="caution">
    <text evidence="10">The sequence shown here is derived from an EMBL/GenBank/DDBJ whole genome shotgun (WGS) entry which is preliminary data.</text>
</comment>
<evidence type="ECO:0000256" key="7">
    <source>
        <dbReference type="ARBA" id="ARBA00023150"/>
    </source>
</evidence>
<evidence type="ECO:0000256" key="3">
    <source>
        <dbReference type="ARBA" id="ARBA00022723"/>
    </source>
</evidence>
<sequence length="243" mass="26888">MACPVPEEVGGYVLAGGKSSRMGRDKALLELAGKPLVRHAVTKLRRVCMDVRILSGNPELAAYAPIVADLHPGCGPMGGMEAALAHSVFEWNLFMPVDMPFLPSAFLRHWVRRTLVEKERGARLAMFTVDGLPQPTLAMVHRDAAPFVASAVERGEFKLYPVLERAGRELAEKQGVVLGMTFRNLPWSDQSKFEATPNLYGPRQEVWLATTEAQQAAKHLWFANLNTPEEFAEAERHVDALDT</sequence>
<feature type="binding site" evidence="8">
    <location>
        <position position="26"/>
    </location>
    <ligand>
        <name>GTP</name>
        <dbReference type="ChEBI" id="CHEBI:37565"/>
    </ligand>
</feature>
<protein>
    <recommendedName>
        <fullName evidence="8">Probable molybdenum cofactor guanylyltransferase</fullName>
        <shortName evidence="8">MoCo guanylyltransferase</shortName>
        <ecNumber evidence="8">2.7.7.77</ecNumber>
    </recommendedName>
    <alternativeName>
        <fullName evidence="8">GTP:molybdopterin guanylyltransferase</fullName>
    </alternativeName>
    <alternativeName>
        <fullName evidence="8">Mo-MPT guanylyltransferase</fullName>
    </alternativeName>
    <alternativeName>
        <fullName evidence="8">Molybdopterin guanylyltransferase</fullName>
    </alternativeName>
    <alternativeName>
        <fullName evidence="8">Molybdopterin-guanine dinucleotide synthase</fullName>
        <shortName evidence="8">MGD synthase</shortName>
    </alternativeName>
</protein>
<gene>
    <name evidence="8" type="primary">mobA</name>
    <name evidence="10" type="ORF">HDF09_000962</name>
</gene>